<organism evidence="1 2">
    <name type="scientific">Catharanthus roseus</name>
    <name type="common">Madagascar periwinkle</name>
    <name type="synonym">Vinca rosea</name>
    <dbReference type="NCBI Taxonomy" id="4058"/>
    <lineage>
        <taxon>Eukaryota</taxon>
        <taxon>Viridiplantae</taxon>
        <taxon>Streptophyta</taxon>
        <taxon>Embryophyta</taxon>
        <taxon>Tracheophyta</taxon>
        <taxon>Spermatophyta</taxon>
        <taxon>Magnoliopsida</taxon>
        <taxon>eudicotyledons</taxon>
        <taxon>Gunneridae</taxon>
        <taxon>Pentapetalae</taxon>
        <taxon>asterids</taxon>
        <taxon>lamiids</taxon>
        <taxon>Gentianales</taxon>
        <taxon>Apocynaceae</taxon>
        <taxon>Rauvolfioideae</taxon>
        <taxon>Vinceae</taxon>
        <taxon>Catharanthinae</taxon>
        <taxon>Catharanthus</taxon>
    </lineage>
</organism>
<evidence type="ECO:0000313" key="2">
    <source>
        <dbReference type="Proteomes" id="UP001060085"/>
    </source>
</evidence>
<gene>
    <name evidence="1" type="ORF">M9H77_36262</name>
</gene>
<protein>
    <submittedName>
        <fullName evidence="1">Uncharacterized protein</fullName>
    </submittedName>
</protein>
<keyword evidence="2" id="KW-1185">Reference proteome</keyword>
<proteinExistence type="predicted"/>
<reference evidence="2" key="1">
    <citation type="journal article" date="2023" name="Nat. Plants">
        <title>Single-cell RNA sequencing provides a high-resolution roadmap for understanding the multicellular compartmentation of specialized metabolism.</title>
        <authorList>
            <person name="Sun S."/>
            <person name="Shen X."/>
            <person name="Li Y."/>
            <person name="Li Y."/>
            <person name="Wang S."/>
            <person name="Li R."/>
            <person name="Zhang H."/>
            <person name="Shen G."/>
            <person name="Guo B."/>
            <person name="Wei J."/>
            <person name="Xu J."/>
            <person name="St-Pierre B."/>
            <person name="Chen S."/>
            <person name="Sun C."/>
        </authorList>
    </citation>
    <scope>NUCLEOTIDE SEQUENCE [LARGE SCALE GENOMIC DNA]</scope>
</reference>
<dbReference type="EMBL" id="CM044708">
    <property type="protein sequence ID" value="KAI5650257.1"/>
    <property type="molecule type" value="Genomic_DNA"/>
</dbReference>
<dbReference type="Proteomes" id="UP001060085">
    <property type="component" value="Linkage Group LG08"/>
</dbReference>
<sequence length="107" mass="11652">MNRGTRVKDLGEPRKTCALSHGRQCSGGCDVELICESFSLNEPLVVEKESGLIISGSTPVNRQKTSFYVSLKARPVRISTIQVAAALFRASPSQKSWQIATQLTGEE</sequence>
<evidence type="ECO:0000313" key="1">
    <source>
        <dbReference type="EMBL" id="KAI5650257.1"/>
    </source>
</evidence>
<accession>A0ACB9ZRA7</accession>
<comment type="caution">
    <text evidence="1">The sequence shown here is derived from an EMBL/GenBank/DDBJ whole genome shotgun (WGS) entry which is preliminary data.</text>
</comment>
<name>A0ACB9ZRA7_CATRO</name>